<organism evidence="3 4">
    <name type="scientific">Pyricularia grisea</name>
    <name type="common">Crabgrass-specific blast fungus</name>
    <name type="synonym">Magnaporthe grisea</name>
    <dbReference type="NCBI Taxonomy" id="148305"/>
    <lineage>
        <taxon>Eukaryota</taxon>
        <taxon>Fungi</taxon>
        <taxon>Dikarya</taxon>
        <taxon>Ascomycota</taxon>
        <taxon>Pezizomycotina</taxon>
        <taxon>Sordariomycetes</taxon>
        <taxon>Sordariomycetidae</taxon>
        <taxon>Magnaporthales</taxon>
        <taxon>Pyriculariaceae</taxon>
        <taxon>Pyricularia</taxon>
    </lineage>
</organism>
<feature type="transmembrane region" description="Helical" evidence="2">
    <location>
        <begin position="52"/>
        <end position="74"/>
    </location>
</feature>
<accession>A0A6P8B551</accession>
<dbReference type="Proteomes" id="UP000515153">
    <property type="component" value="Chromosome I"/>
</dbReference>
<evidence type="ECO:0000256" key="1">
    <source>
        <dbReference type="SAM" id="MobiDB-lite"/>
    </source>
</evidence>
<dbReference type="KEGG" id="pgri:PgNI_05672"/>
<dbReference type="OrthoDB" id="3358048at2759"/>
<dbReference type="RefSeq" id="XP_030982356.1">
    <property type="nucleotide sequence ID" value="XM_031125703.1"/>
</dbReference>
<feature type="transmembrane region" description="Helical" evidence="2">
    <location>
        <begin position="205"/>
        <end position="228"/>
    </location>
</feature>
<evidence type="ECO:0000256" key="2">
    <source>
        <dbReference type="SAM" id="Phobius"/>
    </source>
</evidence>
<keyword evidence="2" id="KW-0472">Membrane</keyword>
<reference evidence="3 4" key="1">
    <citation type="journal article" date="2019" name="Mol. Biol. Evol.">
        <title>Blast fungal genomes show frequent chromosomal changes, gene gains and losses, and effector gene turnover.</title>
        <authorList>
            <person name="Gomez Luciano L.B."/>
            <person name="Jason Tsai I."/>
            <person name="Chuma I."/>
            <person name="Tosa Y."/>
            <person name="Chen Y.H."/>
            <person name="Li J.Y."/>
            <person name="Li M.Y."/>
            <person name="Jade Lu M.Y."/>
            <person name="Nakayashiki H."/>
            <person name="Li W.H."/>
        </authorList>
    </citation>
    <scope>NUCLEOTIDE SEQUENCE [LARGE SCALE GENOMIC DNA]</scope>
    <source>
        <strain evidence="3 4">NI907</strain>
    </source>
</reference>
<gene>
    <name evidence="4" type="ORF">PgNI_05672</name>
</gene>
<feature type="transmembrane region" description="Helical" evidence="2">
    <location>
        <begin position="171"/>
        <end position="193"/>
    </location>
</feature>
<protein>
    <submittedName>
        <fullName evidence="4">Uncharacterized protein</fullName>
    </submittedName>
</protein>
<evidence type="ECO:0000313" key="4">
    <source>
        <dbReference type="RefSeq" id="XP_030982356.1"/>
    </source>
</evidence>
<keyword evidence="2" id="KW-1133">Transmembrane helix</keyword>
<sequence length="247" mass="26553">MADVPRRATARLRKTFQYPTDDSSSSTPEVLDEEEQDNLIQSLSDQNASRNAQFRIAMLALPVLSTLPYLVLLFRRPEASLILPTLLGISSLASTTWLLYAQEPTETGIAVLDEWARGAGQDSSGSNNPPFSPLRRAPGGSRRRRLSSFSAAAGGGIGAYGRGYRSPLETYLPLLNAGLCALLLLMAVLIALTPPQQGRSAPEHVSRVMLACLPAVVYAVVVAAKLVMSSVDPERDLTGLKYENKGA</sequence>
<feature type="region of interest" description="Disordered" evidence="1">
    <location>
        <begin position="13"/>
        <end position="38"/>
    </location>
</feature>
<feature type="transmembrane region" description="Helical" evidence="2">
    <location>
        <begin position="81"/>
        <end position="100"/>
    </location>
</feature>
<name>A0A6P8B551_PYRGI</name>
<dbReference type="GeneID" id="41960612"/>
<evidence type="ECO:0000313" key="3">
    <source>
        <dbReference type="Proteomes" id="UP000515153"/>
    </source>
</evidence>
<reference evidence="4" key="2">
    <citation type="submission" date="2019-10" db="EMBL/GenBank/DDBJ databases">
        <authorList>
            <consortium name="NCBI Genome Project"/>
        </authorList>
    </citation>
    <scope>NUCLEOTIDE SEQUENCE</scope>
    <source>
        <strain evidence="4">NI907</strain>
    </source>
</reference>
<keyword evidence="3" id="KW-1185">Reference proteome</keyword>
<feature type="region of interest" description="Disordered" evidence="1">
    <location>
        <begin position="120"/>
        <end position="144"/>
    </location>
</feature>
<keyword evidence="2" id="KW-0812">Transmembrane</keyword>
<proteinExistence type="predicted"/>
<feature type="compositionally biased region" description="Polar residues" evidence="1">
    <location>
        <begin position="17"/>
        <end position="28"/>
    </location>
</feature>
<reference evidence="4" key="3">
    <citation type="submission" date="2025-08" db="UniProtKB">
        <authorList>
            <consortium name="RefSeq"/>
        </authorList>
    </citation>
    <scope>IDENTIFICATION</scope>
    <source>
        <strain evidence="4">NI907</strain>
    </source>
</reference>
<dbReference type="AlphaFoldDB" id="A0A6P8B551"/>